<dbReference type="InterPro" id="IPR027417">
    <property type="entry name" value="P-loop_NTPase"/>
</dbReference>
<reference evidence="6" key="1">
    <citation type="submission" date="2016-11" db="EMBL/GenBank/DDBJ databases">
        <authorList>
            <person name="Varghese N."/>
            <person name="Submissions S."/>
        </authorList>
    </citation>
    <scope>NUCLEOTIDE SEQUENCE [LARGE SCALE GENOMIC DNA]</scope>
    <source>
        <strain evidence="6">DSM 9756</strain>
    </source>
</reference>
<dbReference type="PROSITE" id="PS50893">
    <property type="entry name" value="ABC_TRANSPORTER_2"/>
    <property type="match status" value="1"/>
</dbReference>
<dbReference type="AlphaFoldDB" id="A0A1M5BIU0"/>
<dbReference type="InterPro" id="IPR017871">
    <property type="entry name" value="ABC_transporter-like_CS"/>
</dbReference>
<dbReference type="SMART" id="SM00382">
    <property type="entry name" value="AAA"/>
    <property type="match status" value="1"/>
</dbReference>
<keyword evidence="1" id="KW-0813">Transport</keyword>
<protein>
    <submittedName>
        <fullName evidence="5">Iron complex transport system ATP-binding protein</fullName>
    </submittedName>
</protein>
<dbReference type="Proteomes" id="UP000184076">
    <property type="component" value="Unassembled WGS sequence"/>
</dbReference>
<dbReference type="PANTHER" id="PTHR42734">
    <property type="entry name" value="METAL TRANSPORT SYSTEM ATP-BINDING PROTEIN TM_0124-RELATED"/>
    <property type="match status" value="1"/>
</dbReference>
<evidence type="ECO:0000256" key="2">
    <source>
        <dbReference type="ARBA" id="ARBA00022741"/>
    </source>
</evidence>
<dbReference type="SUPFAM" id="SSF52540">
    <property type="entry name" value="P-loop containing nucleoside triphosphate hydrolases"/>
    <property type="match status" value="1"/>
</dbReference>
<dbReference type="STRING" id="1121391.SAMN02745206_01956"/>
<dbReference type="GO" id="GO:0005524">
    <property type="term" value="F:ATP binding"/>
    <property type="evidence" value="ECO:0007669"/>
    <property type="project" value="UniProtKB-KW"/>
</dbReference>
<dbReference type="OrthoDB" id="9809450at2"/>
<dbReference type="Gene3D" id="3.40.50.300">
    <property type="entry name" value="P-loop containing nucleotide triphosphate hydrolases"/>
    <property type="match status" value="1"/>
</dbReference>
<organism evidence="5 6">
    <name type="scientific">Desulfacinum infernum DSM 9756</name>
    <dbReference type="NCBI Taxonomy" id="1121391"/>
    <lineage>
        <taxon>Bacteria</taxon>
        <taxon>Pseudomonadati</taxon>
        <taxon>Thermodesulfobacteriota</taxon>
        <taxon>Syntrophobacteria</taxon>
        <taxon>Syntrophobacterales</taxon>
        <taxon>Syntrophobacteraceae</taxon>
        <taxon>Desulfacinum</taxon>
    </lineage>
</organism>
<evidence type="ECO:0000259" key="4">
    <source>
        <dbReference type="PROSITE" id="PS50893"/>
    </source>
</evidence>
<evidence type="ECO:0000313" key="6">
    <source>
        <dbReference type="Proteomes" id="UP000184076"/>
    </source>
</evidence>
<dbReference type="PROSITE" id="PS00211">
    <property type="entry name" value="ABC_TRANSPORTER_1"/>
    <property type="match status" value="1"/>
</dbReference>
<keyword evidence="6" id="KW-1185">Reference proteome</keyword>
<feature type="domain" description="ABC transporter" evidence="4">
    <location>
        <begin position="19"/>
        <end position="258"/>
    </location>
</feature>
<name>A0A1M5BIU0_9BACT</name>
<gene>
    <name evidence="5" type="ORF">SAMN02745206_01956</name>
</gene>
<evidence type="ECO:0000256" key="1">
    <source>
        <dbReference type="ARBA" id="ARBA00022448"/>
    </source>
</evidence>
<dbReference type="Pfam" id="PF00005">
    <property type="entry name" value="ABC_tran"/>
    <property type="match status" value="1"/>
</dbReference>
<accession>A0A1M5BIU0</accession>
<dbReference type="InterPro" id="IPR050153">
    <property type="entry name" value="Metal_Ion_Import_ABC"/>
</dbReference>
<evidence type="ECO:0000256" key="3">
    <source>
        <dbReference type="ARBA" id="ARBA00022840"/>
    </source>
</evidence>
<dbReference type="InterPro" id="IPR003439">
    <property type="entry name" value="ABC_transporter-like_ATP-bd"/>
</dbReference>
<keyword evidence="3 5" id="KW-0067">ATP-binding</keyword>
<dbReference type="RefSeq" id="WP_073038808.1">
    <property type="nucleotide sequence ID" value="NZ_FQVB01000017.1"/>
</dbReference>
<dbReference type="InterPro" id="IPR003593">
    <property type="entry name" value="AAA+_ATPase"/>
</dbReference>
<keyword evidence="2" id="KW-0547">Nucleotide-binding</keyword>
<dbReference type="GO" id="GO:0016887">
    <property type="term" value="F:ATP hydrolysis activity"/>
    <property type="evidence" value="ECO:0007669"/>
    <property type="project" value="InterPro"/>
</dbReference>
<evidence type="ECO:0000313" key="5">
    <source>
        <dbReference type="EMBL" id="SHF42358.1"/>
    </source>
</evidence>
<dbReference type="EMBL" id="FQVB01000017">
    <property type="protein sequence ID" value="SHF42358.1"/>
    <property type="molecule type" value="Genomic_DNA"/>
</dbReference>
<sequence length="276" mass="30586">MVQERVRSRVEEENGRGWISLEGVDFVRSKKEILRRISWRVEPGQHWAVVGANGSGKTTLLLLLAGYLWPTRGAVTVLGKTFGQVDLRELRKSIGWVGSFLQERIPPGQRPLDLIVGGKFASIGVFDAPTEADYEKARRLARRLGCDHVLESPYGVLSQGEKQRMLIARALMCDPRLLILDEPCSGLDVVARERLLATLDALGTSPDGPTLVLVTHHLEEITPAFSHVLLLKDGRCLAHGPKDGVLTAENLQEAFGLPMHVERRGGRYWAHPKNPS</sequence>
<proteinExistence type="predicted"/>